<dbReference type="EMBL" id="CP039352">
    <property type="protein sequence ID" value="QCE04353.1"/>
    <property type="molecule type" value="Genomic_DNA"/>
</dbReference>
<name>A0A4D6MSI9_VIGUN</name>
<reference evidence="1 2" key="1">
    <citation type="submission" date="2019-04" db="EMBL/GenBank/DDBJ databases">
        <title>An improved genome assembly and genetic linkage map for asparagus bean, Vigna unguiculata ssp. sesquipedialis.</title>
        <authorList>
            <person name="Xia Q."/>
            <person name="Zhang R."/>
            <person name="Dong Y."/>
        </authorList>
    </citation>
    <scope>NUCLEOTIDE SEQUENCE [LARGE SCALE GENOMIC DNA]</scope>
    <source>
        <tissue evidence="1">Leaf</tissue>
    </source>
</reference>
<evidence type="ECO:0000313" key="1">
    <source>
        <dbReference type="EMBL" id="QCE04353.1"/>
    </source>
</evidence>
<protein>
    <submittedName>
        <fullName evidence="1">Uncharacterized protein</fullName>
    </submittedName>
</protein>
<dbReference type="AlphaFoldDB" id="A0A4D6MSI9"/>
<proteinExistence type="predicted"/>
<evidence type="ECO:0000313" key="2">
    <source>
        <dbReference type="Proteomes" id="UP000501690"/>
    </source>
</evidence>
<keyword evidence="2" id="KW-1185">Reference proteome</keyword>
<gene>
    <name evidence="1" type="ORF">DEO72_LG8g2389</name>
</gene>
<organism evidence="1 2">
    <name type="scientific">Vigna unguiculata</name>
    <name type="common">Cowpea</name>
    <dbReference type="NCBI Taxonomy" id="3917"/>
    <lineage>
        <taxon>Eukaryota</taxon>
        <taxon>Viridiplantae</taxon>
        <taxon>Streptophyta</taxon>
        <taxon>Embryophyta</taxon>
        <taxon>Tracheophyta</taxon>
        <taxon>Spermatophyta</taxon>
        <taxon>Magnoliopsida</taxon>
        <taxon>eudicotyledons</taxon>
        <taxon>Gunneridae</taxon>
        <taxon>Pentapetalae</taxon>
        <taxon>rosids</taxon>
        <taxon>fabids</taxon>
        <taxon>Fabales</taxon>
        <taxon>Fabaceae</taxon>
        <taxon>Papilionoideae</taxon>
        <taxon>50 kb inversion clade</taxon>
        <taxon>NPAAA clade</taxon>
        <taxon>indigoferoid/millettioid clade</taxon>
        <taxon>Phaseoleae</taxon>
        <taxon>Vigna</taxon>
    </lineage>
</organism>
<sequence length="109" mass="12577">MRTFLYNRLNNDPGWKTIKGDVEPRLRTLEGIIAAYRKTGYLYFNIHICTSRILQILVPNGTIVLNGTKVNISWLTGMLYLADELLDASISDISVHTCIRIFFWMKLLL</sequence>
<accession>A0A4D6MSI9</accession>
<dbReference type="Proteomes" id="UP000501690">
    <property type="component" value="Linkage Group LG8"/>
</dbReference>